<evidence type="ECO:0000256" key="1">
    <source>
        <dbReference type="SAM" id="Phobius"/>
    </source>
</evidence>
<sequence length="662" mass="74794">MSDHDTTTANTAESGSFVGIQAEQVHNSTVYMVSSDDPPEWKYRVGVRYLDNGVPLRARELITEAIAHGYANAEVRFHWVLAMLSKRSYRELDAEDRAQLAQLPGWLVTCVGDEWTRALEALCELLKYLGSPDGDPAAALAKLEALPARQREKIGRHCDLVLTGSMKDRFWADRRRAAERGRCAGDREKRVWAYFQPDPAHPRIRQPAPKATTLDDRLRAVLATGLLVASFGALGWILLQRQTPVPVIACLVLLVSGVVAARSGFEWRYRTQRLRAKERERVGRFDDHEAGEPGFAKRVDHAFQYYAHKYAPEGVARAVWLAETRGIRATLRDEIVELYRESRITVGEITWLIRYVIRDVRRQWRKGLLFAYREQYRTSVSTKVTCLSALAVAALALGAVADAAVRTDPLPALGSVLITVAGGRVATIRWWRILSERRRYSEEARERACDLEAREAEYRRWKGKLEATCPTEDEMAAWLECDRAMLMDEALRHYRLAWRDVIADTIVQTPARNRKRARVNGGPWRYPKYDLRLFLITADGVRELTRRLDFENASFHGCERGHFRFDAVSSLQVVESGEYDYTLELTLSNGPSRIIDVTEPPREIEQQATDEPGLSQISLDSTGFAHALHVLEGIAAEGKAWIHRATSTRNVGPAFPGAESTA</sequence>
<name>A0A840QJK4_9PSEU</name>
<keyword evidence="1" id="KW-0472">Membrane</keyword>
<dbReference type="Proteomes" id="UP000584374">
    <property type="component" value="Unassembled WGS sequence"/>
</dbReference>
<keyword evidence="3" id="KW-1185">Reference proteome</keyword>
<evidence type="ECO:0000313" key="3">
    <source>
        <dbReference type="Proteomes" id="UP000584374"/>
    </source>
</evidence>
<evidence type="ECO:0000313" key="2">
    <source>
        <dbReference type="EMBL" id="MBB5159249.1"/>
    </source>
</evidence>
<feature type="transmembrane region" description="Helical" evidence="1">
    <location>
        <begin position="384"/>
        <end position="404"/>
    </location>
</feature>
<keyword evidence="1" id="KW-1133">Transmembrane helix</keyword>
<feature type="transmembrane region" description="Helical" evidence="1">
    <location>
        <begin position="245"/>
        <end position="265"/>
    </location>
</feature>
<proteinExistence type="predicted"/>
<feature type="transmembrane region" description="Helical" evidence="1">
    <location>
        <begin position="410"/>
        <end position="431"/>
    </location>
</feature>
<comment type="caution">
    <text evidence="2">The sequence shown here is derived from an EMBL/GenBank/DDBJ whole genome shotgun (WGS) entry which is preliminary data.</text>
</comment>
<protein>
    <submittedName>
        <fullName evidence="2">Uncharacterized protein</fullName>
    </submittedName>
</protein>
<dbReference type="EMBL" id="JACHIW010000002">
    <property type="protein sequence ID" value="MBB5159249.1"/>
    <property type="molecule type" value="Genomic_DNA"/>
</dbReference>
<dbReference type="AlphaFoldDB" id="A0A840QJK4"/>
<feature type="transmembrane region" description="Helical" evidence="1">
    <location>
        <begin position="220"/>
        <end position="239"/>
    </location>
</feature>
<reference evidence="2 3" key="1">
    <citation type="submission" date="2020-08" db="EMBL/GenBank/DDBJ databases">
        <title>Sequencing the genomes of 1000 actinobacteria strains.</title>
        <authorList>
            <person name="Klenk H.-P."/>
        </authorList>
    </citation>
    <scope>NUCLEOTIDE SEQUENCE [LARGE SCALE GENOMIC DNA]</scope>
    <source>
        <strain evidence="2 3">DSM 45584</strain>
    </source>
</reference>
<organism evidence="2 3">
    <name type="scientific">Saccharopolyspora phatthalungensis</name>
    <dbReference type="NCBI Taxonomy" id="664693"/>
    <lineage>
        <taxon>Bacteria</taxon>
        <taxon>Bacillati</taxon>
        <taxon>Actinomycetota</taxon>
        <taxon>Actinomycetes</taxon>
        <taxon>Pseudonocardiales</taxon>
        <taxon>Pseudonocardiaceae</taxon>
        <taxon>Saccharopolyspora</taxon>
    </lineage>
</organism>
<accession>A0A840QJK4</accession>
<gene>
    <name evidence="2" type="ORF">BJ970_006848</name>
</gene>
<keyword evidence="1" id="KW-0812">Transmembrane</keyword>
<dbReference type="RefSeq" id="WP_184731546.1">
    <property type="nucleotide sequence ID" value="NZ_JACHIW010000002.1"/>
</dbReference>